<dbReference type="Proteomes" id="UP000237153">
    <property type="component" value="Unassembled WGS sequence"/>
</dbReference>
<reference evidence="1" key="2">
    <citation type="journal article" date="2020" name="mSystems">
        <title>Genome- and Community-Level Interaction Insights into Carbon Utilization and Element Cycling Functions of Hydrothermarchaeota in Hydrothermal Sediment.</title>
        <authorList>
            <person name="Zhou Z."/>
            <person name="Liu Y."/>
            <person name="Xu W."/>
            <person name="Pan J."/>
            <person name="Luo Z.H."/>
            <person name="Li M."/>
        </authorList>
    </citation>
    <scope>NUCLEOTIDE SEQUENCE [LARGE SCALE GENOMIC DNA]</scope>
    <source>
        <strain evidence="1">SpSt-1261</strain>
    </source>
</reference>
<dbReference type="EMBL" id="PNIM01000016">
    <property type="protein sequence ID" value="PMB75362.1"/>
    <property type="molecule type" value="Genomic_DNA"/>
</dbReference>
<evidence type="ECO:0000313" key="5">
    <source>
        <dbReference type="Proteomes" id="UP000237153"/>
    </source>
</evidence>
<proteinExistence type="predicted"/>
<dbReference type="EMBL" id="DSFH01000055">
    <property type="protein sequence ID" value="HEW64225.1"/>
    <property type="molecule type" value="Genomic_DNA"/>
</dbReference>
<evidence type="ECO:0000313" key="3">
    <source>
        <dbReference type="EMBL" id="PMB75362.1"/>
    </source>
</evidence>
<reference evidence="2" key="3">
    <citation type="submission" date="2020-10" db="EMBL/GenBank/DDBJ databases">
        <title>Fervidococcus fontis strain 3639Fd - the first crenarchaeon capable of growth on lipids.</title>
        <authorList>
            <person name="Kochetkova T.V."/>
            <person name="Elcheninov A.G."/>
            <person name="Toschakov S.V."/>
            <person name="Kublanov I.V."/>
        </authorList>
    </citation>
    <scope>NUCLEOTIDE SEQUENCE</scope>
    <source>
        <strain evidence="2">3639Fd</strain>
    </source>
</reference>
<dbReference type="EMBL" id="JADEZV010000001">
    <property type="protein sequence ID" value="MBE9390989.1"/>
    <property type="molecule type" value="Genomic_DNA"/>
</dbReference>
<name>A0A2J6N4K0_9CREN</name>
<evidence type="ECO:0000313" key="2">
    <source>
        <dbReference type="EMBL" id="MBE9390989.1"/>
    </source>
</evidence>
<accession>A0A2J6N4K0</accession>
<protein>
    <submittedName>
        <fullName evidence="1">DUF504 domain-containing protein</fullName>
    </submittedName>
</protein>
<organism evidence="3 5">
    <name type="scientific">Fervidicoccus fontis</name>
    <dbReference type="NCBI Taxonomy" id="683846"/>
    <lineage>
        <taxon>Archaea</taxon>
        <taxon>Thermoproteota</taxon>
        <taxon>Thermoprotei</taxon>
        <taxon>Fervidicoccales</taxon>
        <taxon>Fervidicoccaceae</taxon>
        <taxon>Fervidicoccus</taxon>
    </lineage>
</organism>
<evidence type="ECO:0000313" key="4">
    <source>
        <dbReference type="EMBL" id="PMB75498.1"/>
    </source>
</evidence>
<sequence>MNNIYSIVKKALLSKEKKEYVFYALDRKKSTLREIRGNEITDVNEFGFLILLDGSQIPIHRIRKITFKGEVILERKG</sequence>
<dbReference type="RefSeq" id="WP_193803499.1">
    <property type="nucleotide sequence ID" value="NZ_DSFH01000055.1"/>
</dbReference>
<gene>
    <name evidence="4" type="ORF">C0188_02880</name>
    <name evidence="3" type="ORF">C0188_03360</name>
    <name evidence="1" type="ORF">ENO39_04125</name>
    <name evidence="2" type="ORF">IOK49_02705</name>
</gene>
<reference evidence="3 5" key="1">
    <citation type="submission" date="2018-01" db="EMBL/GenBank/DDBJ databases">
        <title>Metagenomic assembled genomes from two thermal pools in the Uzon Caldera, Kamchatka, Russia.</title>
        <authorList>
            <person name="Wilkins L."/>
            <person name="Ettinger C."/>
        </authorList>
    </citation>
    <scope>NUCLEOTIDE SEQUENCE [LARGE SCALE GENOMIC DNA]</scope>
    <source>
        <strain evidence="3">ZAV-06</strain>
    </source>
</reference>
<dbReference type="Proteomes" id="UP000652307">
    <property type="component" value="Unassembled WGS sequence"/>
</dbReference>
<dbReference type="EMBL" id="PNIM01000013">
    <property type="protein sequence ID" value="PMB75498.1"/>
    <property type="molecule type" value="Genomic_DNA"/>
</dbReference>
<comment type="caution">
    <text evidence="3">The sequence shown here is derived from an EMBL/GenBank/DDBJ whole genome shotgun (WGS) entry which is preliminary data.</text>
</comment>
<dbReference type="AlphaFoldDB" id="A0A2J6N4K0"/>
<dbReference type="Proteomes" id="UP000886076">
    <property type="component" value="Unassembled WGS sequence"/>
</dbReference>
<evidence type="ECO:0000313" key="1">
    <source>
        <dbReference type="EMBL" id="HEW64225.1"/>
    </source>
</evidence>